<dbReference type="Proteomes" id="UP000093561">
    <property type="component" value="Unassembled WGS sequence"/>
</dbReference>
<reference evidence="2" key="1">
    <citation type="submission" date="2015-03" db="EMBL/GenBank/DDBJ databases">
        <title>Wuchereria bancrofti Genome Sequencing Papua New Guinea Strain.</title>
        <authorList>
            <person name="Small S.T."/>
            <person name="Serre D."/>
            <person name="Zimmerman P.A."/>
        </authorList>
    </citation>
    <scope>NUCLEOTIDE SEQUENCE [LARGE SCALE GENOMIC DNA]</scope>
    <source>
        <strain evidence="2">pt0022</strain>
    </source>
</reference>
<protein>
    <submittedName>
        <fullName evidence="3">Uncharacterized protein</fullName>
    </submittedName>
</protein>
<sequence length="77" mass="8779">MLSESFRASLGYLQFVAFSEIEVTSDGAPSVLSRHFQEAANYFNTITKCALIVFGFLILIYFVEFSVFFLLQPCKHK</sequence>
<keyword evidence="1" id="KW-0472">Membrane</keyword>
<feature type="transmembrane region" description="Helical" evidence="1">
    <location>
        <begin position="50"/>
        <end position="71"/>
    </location>
</feature>
<evidence type="ECO:0000313" key="3">
    <source>
        <dbReference type="WBParaSite" id="mrna-Wban_00473"/>
    </source>
</evidence>
<evidence type="ECO:0000313" key="2">
    <source>
        <dbReference type="Proteomes" id="UP000093561"/>
    </source>
</evidence>
<reference evidence="2" key="2">
    <citation type="journal article" date="2016" name="Mol. Ecol.">
        <title>Population genomics of the filarial nematode parasite Wuchereria bancrofti from mosquitoes.</title>
        <authorList>
            <person name="Small S.T."/>
            <person name="Reimer L.J."/>
            <person name="Tisch D.J."/>
            <person name="King C.L."/>
            <person name="Christensen B.M."/>
            <person name="Siba P.M."/>
            <person name="Kazura J.W."/>
            <person name="Serre D."/>
            <person name="Zimmerman P.A."/>
        </authorList>
    </citation>
    <scope>NUCLEOTIDE SEQUENCE</scope>
    <source>
        <strain evidence="2">pt0022</strain>
    </source>
</reference>
<reference evidence="3" key="3">
    <citation type="submission" date="2024-02" db="UniProtKB">
        <authorList>
            <consortium name="WormBaseParasite"/>
        </authorList>
    </citation>
    <scope>IDENTIFICATION</scope>
    <source>
        <strain evidence="3">pt0022</strain>
    </source>
</reference>
<keyword evidence="1" id="KW-0812">Transmembrane</keyword>
<name>A0AAF5PH25_WUCBA</name>
<proteinExistence type="predicted"/>
<accession>A0AAF5PH25</accession>
<dbReference type="WBParaSite" id="mrna-Wban_00473">
    <property type="protein sequence ID" value="mrna-Wban_00473"/>
    <property type="gene ID" value="Wban_00473"/>
</dbReference>
<keyword evidence="1" id="KW-1133">Transmembrane helix</keyword>
<evidence type="ECO:0000256" key="1">
    <source>
        <dbReference type="SAM" id="Phobius"/>
    </source>
</evidence>
<dbReference type="AlphaFoldDB" id="A0AAF5PH25"/>
<organism evidence="2 3">
    <name type="scientific">Wuchereria bancrofti</name>
    <dbReference type="NCBI Taxonomy" id="6293"/>
    <lineage>
        <taxon>Eukaryota</taxon>
        <taxon>Metazoa</taxon>
        <taxon>Ecdysozoa</taxon>
        <taxon>Nematoda</taxon>
        <taxon>Chromadorea</taxon>
        <taxon>Rhabditida</taxon>
        <taxon>Spirurina</taxon>
        <taxon>Spiruromorpha</taxon>
        <taxon>Filarioidea</taxon>
        <taxon>Onchocercidae</taxon>
        <taxon>Wuchereria</taxon>
    </lineage>
</organism>